<keyword evidence="3" id="KW-1185">Reference proteome</keyword>
<feature type="compositionally biased region" description="Low complexity" evidence="1">
    <location>
        <begin position="501"/>
        <end position="518"/>
    </location>
</feature>
<name>A0A9X7PFB1_9ACTN</name>
<dbReference type="Proteomes" id="UP000242427">
    <property type="component" value="Unassembled WGS sequence"/>
</dbReference>
<organism evidence="2 3">
    <name type="scientific">Streptosporangium nondiastaticum</name>
    <dbReference type="NCBI Taxonomy" id="35764"/>
    <lineage>
        <taxon>Bacteria</taxon>
        <taxon>Bacillati</taxon>
        <taxon>Actinomycetota</taxon>
        <taxon>Actinomycetes</taxon>
        <taxon>Streptosporangiales</taxon>
        <taxon>Streptosporangiaceae</taxon>
        <taxon>Streptosporangium</taxon>
    </lineage>
</organism>
<dbReference type="InterPro" id="IPR017850">
    <property type="entry name" value="Alkaline_phosphatase_core_sf"/>
</dbReference>
<evidence type="ECO:0000313" key="3">
    <source>
        <dbReference type="Proteomes" id="UP000242427"/>
    </source>
</evidence>
<dbReference type="GO" id="GO:0016787">
    <property type="term" value="F:hydrolase activity"/>
    <property type="evidence" value="ECO:0007669"/>
    <property type="project" value="UniProtKB-ARBA"/>
</dbReference>
<dbReference type="PANTHER" id="PTHR10151:SF120">
    <property type="entry name" value="BIS(5'-ADENOSYL)-TRIPHOSPHATASE"/>
    <property type="match status" value="1"/>
</dbReference>
<comment type="caution">
    <text evidence="2">The sequence shown here is derived from an EMBL/GenBank/DDBJ whole genome shotgun (WGS) entry which is preliminary data.</text>
</comment>
<sequence length="532" mass="57533">MMRSRAGGNFVPPSPPSPPPCPRALVIGIDGGTFDVIDPLVARGLLPHIGKLLGQSARAVTDCTWPAHTAPGWSTFVSASRPGGHGIYQFHDTQDPGYGARVTRSADLGRTSAWDWLAAQGRTLGLVNIPMSHPPAELPGYQVTWPLERTLRHCRPPSLLRELAAAKAHFQSDLATMFRGDLAYLEEAERNVEARVRSARHLMTTRPTDVVMVVLTEADRVGHHYWHFGEPDHPGHRPAPEGSGWDAAVPRIYQAMDRAVGELLELVDEDTSVVLVSDHGLGTGHHALALHTLLEEAGLLATAPGERPEDGAASWFAGAGRHVDFRRTRVYMPVPGSYGLNVNVRGRQLRGCVAPRDRERVMEETAGLLAGLTGPDGRRVFRAVVPREEAYPGPHCGRAPDLLLLPDDESVLPVCDVGGEVWRPSPQTGLHRHRGMWAHRSPRIRPGRLPGAVALTDTMPTLLADLGASWPPDVHGTPVHDVLAEGVDVPPPDPRLATVRAASAPSGEEAAETPAGTEDAYTSERLREMGYL</sequence>
<dbReference type="AlphaFoldDB" id="A0A9X7PFB1"/>
<reference evidence="2 3" key="1">
    <citation type="submission" date="2018-03" db="EMBL/GenBank/DDBJ databases">
        <title>Chitinolytic properties of Streptosporangium nondiastaticum TBG75A20.</title>
        <authorList>
            <person name="Gayathri V."/>
            <person name="Shiburaj S."/>
        </authorList>
    </citation>
    <scope>NUCLEOTIDE SEQUENCE [LARGE SCALE GENOMIC DNA]</scope>
    <source>
        <strain evidence="2 3">TBG75A20</strain>
    </source>
</reference>
<protein>
    <recommendedName>
        <fullName evidence="4">Phosphodiesterase</fullName>
    </recommendedName>
</protein>
<feature type="region of interest" description="Disordered" evidence="1">
    <location>
        <begin position="500"/>
        <end position="532"/>
    </location>
</feature>
<feature type="compositionally biased region" description="Pro residues" evidence="1">
    <location>
        <begin position="12"/>
        <end position="21"/>
    </location>
</feature>
<evidence type="ECO:0000256" key="1">
    <source>
        <dbReference type="SAM" id="MobiDB-lite"/>
    </source>
</evidence>
<accession>A0A9X7PFB1</accession>
<feature type="compositionally biased region" description="Basic and acidic residues" evidence="1">
    <location>
        <begin position="522"/>
        <end position="532"/>
    </location>
</feature>
<dbReference type="PANTHER" id="PTHR10151">
    <property type="entry name" value="ECTONUCLEOTIDE PYROPHOSPHATASE/PHOSPHODIESTERASE"/>
    <property type="match status" value="1"/>
</dbReference>
<dbReference type="Pfam" id="PF01663">
    <property type="entry name" value="Phosphodiest"/>
    <property type="match status" value="1"/>
</dbReference>
<evidence type="ECO:0008006" key="4">
    <source>
        <dbReference type="Google" id="ProtNLM"/>
    </source>
</evidence>
<dbReference type="SUPFAM" id="SSF53649">
    <property type="entry name" value="Alkaline phosphatase-like"/>
    <property type="match status" value="1"/>
</dbReference>
<dbReference type="InterPro" id="IPR002591">
    <property type="entry name" value="Phosphodiest/P_Trfase"/>
</dbReference>
<evidence type="ECO:0000313" key="2">
    <source>
        <dbReference type="EMBL" id="PSJ25661.1"/>
    </source>
</evidence>
<feature type="region of interest" description="Disordered" evidence="1">
    <location>
        <begin position="1"/>
        <end position="21"/>
    </location>
</feature>
<proteinExistence type="predicted"/>
<dbReference type="Gene3D" id="3.40.720.10">
    <property type="entry name" value="Alkaline Phosphatase, subunit A"/>
    <property type="match status" value="1"/>
</dbReference>
<dbReference type="OrthoDB" id="3916054at2"/>
<gene>
    <name evidence="2" type="ORF">B7P34_26910</name>
</gene>
<dbReference type="EMBL" id="PXWG01000108">
    <property type="protein sequence ID" value="PSJ25661.1"/>
    <property type="molecule type" value="Genomic_DNA"/>
</dbReference>